<evidence type="ECO:0000259" key="6">
    <source>
        <dbReference type="Pfam" id="PF07282"/>
    </source>
</evidence>
<dbReference type="NCBIfam" id="TIGR01766">
    <property type="entry name" value="IS200/IS605 family accessory protein TnpB-like domain"/>
    <property type="match status" value="1"/>
</dbReference>
<reference evidence="7" key="1">
    <citation type="submission" date="2020-12" db="EMBL/GenBank/DDBJ databases">
        <title>Clostridium thailandense sp. nov., a novel acetogenic bacterium isolated from peat land soil in Thailand.</title>
        <authorList>
            <person name="Chaikitkaew S."/>
            <person name="Birkeland N.K."/>
        </authorList>
    </citation>
    <scope>NUCLEOTIDE SEQUENCE</scope>
    <source>
        <strain evidence="7">PL3</strain>
    </source>
</reference>
<protein>
    <submittedName>
        <fullName evidence="7">Transposase</fullName>
    </submittedName>
</protein>
<evidence type="ECO:0000259" key="5">
    <source>
        <dbReference type="Pfam" id="PF01385"/>
    </source>
</evidence>
<dbReference type="InterPro" id="IPR001959">
    <property type="entry name" value="Transposase"/>
</dbReference>
<evidence type="ECO:0000256" key="2">
    <source>
        <dbReference type="ARBA" id="ARBA00022578"/>
    </source>
</evidence>
<gene>
    <name evidence="7" type="ORF">I6U48_26555</name>
</gene>
<comment type="similarity">
    <text evidence="1">In the C-terminal section; belongs to the transposase 35 family.</text>
</comment>
<comment type="caution">
    <text evidence="7">The sequence shown here is derived from an EMBL/GenBank/DDBJ whole genome shotgun (WGS) entry which is preliminary data.</text>
</comment>
<dbReference type="EMBL" id="JAEEGC010000178">
    <property type="protein sequence ID" value="MBV7276446.1"/>
    <property type="molecule type" value="Genomic_DNA"/>
</dbReference>
<evidence type="ECO:0000256" key="4">
    <source>
        <dbReference type="ARBA" id="ARBA00023172"/>
    </source>
</evidence>
<accession>A0A949TZC2</accession>
<keyword evidence="3" id="KW-0238">DNA-binding</keyword>
<dbReference type="RefSeq" id="WP_218323527.1">
    <property type="nucleotide sequence ID" value="NZ_JAEEGC010000178.1"/>
</dbReference>
<dbReference type="GO" id="GO:0003677">
    <property type="term" value="F:DNA binding"/>
    <property type="evidence" value="ECO:0007669"/>
    <property type="project" value="UniProtKB-KW"/>
</dbReference>
<dbReference type="Pfam" id="PF01385">
    <property type="entry name" value="OrfB_IS605"/>
    <property type="match status" value="1"/>
</dbReference>
<proteinExistence type="inferred from homology"/>
<evidence type="ECO:0000313" key="8">
    <source>
        <dbReference type="Proteomes" id="UP000694308"/>
    </source>
</evidence>
<dbReference type="GO" id="GO:0006310">
    <property type="term" value="P:DNA recombination"/>
    <property type="evidence" value="ECO:0007669"/>
    <property type="project" value="UniProtKB-KW"/>
</dbReference>
<sequence length="426" mass="49651">MKLVFKFKPKLNDLQHKIIEELSYHTTKLYNIANHDNLKNGFKSYYEMNTIYNANWHRDYLHSHSYQHCLRVLEQNWKSYFKAIADYKKNPSKYLGVPRQPKYKNHNDKKNEIIFTSRGIRFKNNTLMLSLSKTVQVEYGVKSLNFEVSEKLQSLFNWNSLQQVKIKWDNSTKEWYLILIHIKEEVQLPEDFNNIMAIDLGLSNLATMTFINDEESYIINGKPLKAINGFVNKKIAHLQSIAMYMFGNDNFKDTKQIIGLRKYRADYINNYLHKASRQVIDLALKHKCSTIIIGDIEGIKQNLNYAKAFVQVPILRFKELIEYKAKLVGIKVIMQKEAYSSGCSALDLEPINKTYYNKNRRIYRGLFKTNAGIKINADVNGSLNILRLYNKDSSIAITQSDECIPKLIQTAKDKGYVNSPVKLRVA</sequence>
<keyword evidence="2" id="KW-0815">Transposition</keyword>
<organism evidence="7 8">
    <name type="scientific">Clostridium thailandense</name>
    <dbReference type="NCBI Taxonomy" id="2794346"/>
    <lineage>
        <taxon>Bacteria</taxon>
        <taxon>Bacillati</taxon>
        <taxon>Bacillota</taxon>
        <taxon>Clostridia</taxon>
        <taxon>Eubacteriales</taxon>
        <taxon>Clostridiaceae</taxon>
        <taxon>Clostridium</taxon>
    </lineage>
</organism>
<dbReference type="GO" id="GO:0032196">
    <property type="term" value="P:transposition"/>
    <property type="evidence" value="ECO:0007669"/>
    <property type="project" value="UniProtKB-KW"/>
</dbReference>
<keyword evidence="8" id="KW-1185">Reference proteome</keyword>
<feature type="domain" description="Probable transposase IS891/IS1136/IS1341" evidence="5">
    <location>
        <begin position="188"/>
        <end position="297"/>
    </location>
</feature>
<evidence type="ECO:0000256" key="1">
    <source>
        <dbReference type="ARBA" id="ARBA00008761"/>
    </source>
</evidence>
<feature type="domain" description="Cas12f1-like TNB" evidence="6">
    <location>
        <begin position="316"/>
        <end position="385"/>
    </location>
</feature>
<evidence type="ECO:0000313" key="7">
    <source>
        <dbReference type="EMBL" id="MBV7276446.1"/>
    </source>
</evidence>
<evidence type="ECO:0000256" key="3">
    <source>
        <dbReference type="ARBA" id="ARBA00023125"/>
    </source>
</evidence>
<dbReference type="NCBIfam" id="NF040570">
    <property type="entry name" value="guided_TnpB"/>
    <property type="match status" value="1"/>
</dbReference>
<keyword evidence="4" id="KW-0233">DNA recombination</keyword>
<dbReference type="InterPro" id="IPR010095">
    <property type="entry name" value="Cas12f1-like_TNB"/>
</dbReference>
<dbReference type="AlphaFoldDB" id="A0A949TZC2"/>
<dbReference type="Proteomes" id="UP000694308">
    <property type="component" value="Unassembled WGS sequence"/>
</dbReference>
<dbReference type="Pfam" id="PF07282">
    <property type="entry name" value="Cas12f1-like_TNB"/>
    <property type="match status" value="1"/>
</dbReference>
<name>A0A949TZC2_9CLOT</name>